<sequence>MSTAHIIQYPAQCQKEDQSVDFESTMSPDSPYSKWYHFSRILGGCRCCQVSFFSQTPNLRGSKTEKWSILLRGRRPPVTQDIDVSFLTFRKTTTEQAAHFFETEDLTLRPDTSSSIDYNFNLDDFSTAEAEGTINIGDDVELDAFAISAAWELFDYPVTVAATQNPICQHDAQVPTARDKRETKWEEEGRPIPDRCAGAFLSKCPDLRGKEGKMNGKIKYNPTSTYQLLSRTDEDSFLNEWAAATSSVYPVNMEEYTDESDRLFVKYNEKGANIGLYCCSYVNCRKLVPAAGPKLLLEKRRDGEMRLYPFNVLPGGRRSDTEPNRKKQRTY</sequence>
<evidence type="ECO:0000256" key="1">
    <source>
        <dbReference type="SAM" id="MobiDB-lite"/>
    </source>
</evidence>
<dbReference type="EMBL" id="MDYQ01000020">
    <property type="protein sequence ID" value="PRP87455.1"/>
    <property type="molecule type" value="Genomic_DNA"/>
</dbReference>
<evidence type="ECO:0000313" key="3">
    <source>
        <dbReference type="Proteomes" id="UP000241769"/>
    </source>
</evidence>
<name>A0A2P6NTZ8_9EUKA</name>
<organism evidence="2 3">
    <name type="scientific">Planoprotostelium fungivorum</name>
    <dbReference type="NCBI Taxonomy" id="1890364"/>
    <lineage>
        <taxon>Eukaryota</taxon>
        <taxon>Amoebozoa</taxon>
        <taxon>Evosea</taxon>
        <taxon>Variosea</taxon>
        <taxon>Cavosteliida</taxon>
        <taxon>Cavosteliaceae</taxon>
        <taxon>Planoprotostelium</taxon>
    </lineage>
</organism>
<dbReference type="Proteomes" id="UP000241769">
    <property type="component" value="Unassembled WGS sequence"/>
</dbReference>
<gene>
    <name evidence="2" type="ORF">PROFUN_00666</name>
</gene>
<reference evidence="2 3" key="1">
    <citation type="journal article" date="2018" name="Genome Biol. Evol.">
        <title>Multiple Roots of Fruiting Body Formation in Amoebozoa.</title>
        <authorList>
            <person name="Hillmann F."/>
            <person name="Forbes G."/>
            <person name="Novohradska S."/>
            <person name="Ferling I."/>
            <person name="Riege K."/>
            <person name="Groth M."/>
            <person name="Westermann M."/>
            <person name="Marz M."/>
            <person name="Spaller T."/>
            <person name="Winckler T."/>
            <person name="Schaap P."/>
            <person name="Glockner G."/>
        </authorList>
    </citation>
    <scope>NUCLEOTIDE SEQUENCE [LARGE SCALE GENOMIC DNA]</scope>
    <source>
        <strain evidence="2 3">Jena</strain>
    </source>
</reference>
<proteinExistence type="predicted"/>
<feature type="region of interest" description="Disordered" evidence="1">
    <location>
        <begin position="312"/>
        <end position="331"/>
    </location>
</feature>
<protein>
    <submittedName>
        <fullName evidence="2">Uncharacterized protein</fullName>
    </submittedName>
</protein>
<dbReference type="AlphaFoldDB" id="A0A2P6NTZ8"/>
<keyword evidence="3" id="KW-1185">Reference proteome</keyword>
<accession>A0A2P6NTZ8</accession>
<evidence type="ECO:0000313" key="2">
    <source>
        <dbReference type="EMBL" id="PRP87455.1"/>
    </source>
</evidence>
<comment type="caution">
    <text evidence="2">The sequence shown here is derived from an EMBL/GenBank/DDBJ whole genome shotgun (WGS) entry which is preliminary data.</text>
</comment>
<dbReference type="InParanoid" id="A0A2P6NTZ8"/>